<dbReference type="KEGG" id="mmag:MMAD_42730"/>
<name>A0A7I7XL71_9MYCO</name>
<dbReference type="Proteomes" id="UP000466517">
    <property type="component" value="Chromosome"/>
</dbReference>
<protein>
    <submittedName>
        <fullName evidence="2">Uncharacterized protein</fullName>
    </submittedName>
</protein>
<sequence>MAHDDYESTVEHAVERPKVQEAAPPGPADHGRHGGMATRENAPELAEGDDGED</sequence>
<dbReference type="AlphaFoldDB" id="A0A7I7XL71"/>
<keyword evidence="3" id="KW-1185">Reference proteome</keyword>
<feature type="region of interest" description="Disordered" evidence="1">
    <location>
        <begin position="1"/>
        <end position="53"/>
    </location>
</feature>
<feature type="compositionally biased region" description="Basic and acidic residues" evidence="1">
    <location>
        <begin position="1"/>
        <end position="19"/>
    </location>
</feature>
<evidence type="ECO:0000256" key="1">
    <source>
        <dbReference type="SAM" id="MobiDB-lite"/>
    </source>
</evidence>
<proteinExistence type="predicted"/>
<dbReference type="EMBL" id="AP022610">
    <property type="protein sequence ID" value="BBZ29978.1"/>
    <property type="molecule type" value="Genomic_DNA"/>
</dbReference>
<accession>A0A7I7XL71</accession>
<organism evidence="2 3">
    <name type="scientific">Mycolicibacterium madagascariense</name>
    <dbReference type="NCBI Taxonomy" id="212765"/>
    <lineage>
        <taxon>Bacteria</taxon>
        <taxon>Bacillati</taxon>
        <taxon>Actinomycetota</taxon>
        <taxon>Actinomycetes</taxon>
        <taxon>Mycobacteriales</taxon>
        <taxon>Mycobacteriaceae</taxon>
        <taxon>Mycolicibacterium</taxon>
    </lineage>
</organism>
<evidence type="ECO:0000313" key="2">
    <source>
        <dbReference type="EMBL" id="BBZ29978.1"/>
    </source>
</evidence>
<dbReference type="RefSeq" id="WP_163730776.1">
    <property type="nucleotide sequence ID" value="NZ_AP022610.1"/>
</dbReference>
<reference evidence="2 3" key="1">
    <citation type="journal article" date="2019" name="Emerg. Microbes Infect.">
        <title>Comprehensive subspecies identification of 175 nontuberculous mycobacteria species based on 7547 genomic profiles.</title>
        <authorList>
            <person name="Matsumoto Y."/>
            <person name="Kinjo T."/>
            <person name="Motooka D."/>
            <person name="Nabeya D."/>
            <person name="Jung N."/>
            <person name="Uechi K."/>
            <person name="Horii T."/>
            <person name="Iida T."/>
            <person name="Fujita J."/>
            <person name="Nakamura S."/>
        </authorList>
    </citation>
    <scope>NUCLEOTIDE SEQUENCE [LARGE SCALE GENOMIC DNA]</scope>
    <source>
        <strain evidence="2 3">JCM 13574</strain>
    </source>
</reference>
<evidence type="ECO:0000313" key="3">
    <source>
        <dbReference type="Proteomes" id="UP000466517"/>
    </source>
</evidence>
<gene>
    <name evidence="2" type="ORF">MMAD_42730</name>
</gene>